<dbReference type="EMBL" id="JOMM01000032">
    <property type="protein sequence ID" value="OUI85453.1"/>
    <property type="molecule type" value="Genomic_DNA"/>
</dbReference>
<accession>A0A252A773</accession>
<reference evidence="1 2" key="1">
    <citation type="submission" date="2014-06" db="EMBL/GenBank/DDBJ databases">
        <authorList>
            <person name="Ju J."/>
            <person name="Zhang J."/>
        </authorList>
    </citation>
    <scope>NUCLEOTIDE SEQUENCE [LARGE SCALE GENOMIC DNA]</scope>
    <source>
        <strain evidence="1">DmW_042</strain>
    </source>
</reference>
<name>A0A252A773_9PROT</name>
<evidence type="ECO:0000313" key="1">
    <source>
        <dbReference type="EMBL" id="OUI85453.1"/>
    </source>
</evidence>
<organism evidence="1 2">
    <name type="scientific">Acetobacter tropicalis</name>
    <dbReference type="NCBI Taxonomy" id="104102"/>
    <lineage>
        <taxon>Bacteria</taxon>
        <taxon>Pseudomonadati</taxon>
        <taxon>Pseudomonadota</taxon>
        <taxon>Alphaproteobacteria</taxon>
        <taxon>Acetobacterales</taxon>
        <taxon>Acetobacteraceae</taxon>
        <taxon>Acetobacter</taxon>
    </lineage>
</organism>
<dbReference type="AlphaFoldDB" id="A0A252A773"/>
<proteinExistence type="predicted"/>
<sequence length="71" mass="7986">MALPAHIRFKAAASVAGDRTMFWHGLARLWQGQCQLVFEVSQRHTQGLSHVGAVSDRQEFSDHGDGRHFQI</sequence>
<dbReference type="Proteomes" id="UP000194565">
    <property type="component" value="Unassembled WGS sequence"/>
</dbReference>
<protein>
    <submittedName>
        <fullName evidence="1">Uncharacterized protein</fullName>
    </submittedName>
</protein>
<comment type="caution">
    <text evidence="1">The sequence shown here is derived from an EMBL/GenBank/DDBJ whole genome shotgun (WGS) entry which is preliminary data.</text>
</comment>
<gene>
    <name evidence="1" type="ORF">HC62_11020</name>
</gene>
<evidence type="ECO:0000313" key="2">
    <source>
        <dbReference type="Proteomes" id="UP000194565"/>
    </source>
</evidence>